<dbReference type="GO" id="GO:0003824">
    <property type="term" value="F:catalytic activity"/>
    <property type="evidence" value="ECO:0007669"/>
    <property type="project" value="InterPro"/>
</dbReference>
<name>A0A1I3VSK9_9BACT</name>
<dbReference type="InterPro" id="IPR000385">
    <property type="entry name" value="MoaA_NifB_PqqE_Fe-S-bd_CS"/>
</dbReference>
<dbReference type="STRING" id="52560.SAMN04488082_11132"/>
<dbReference type="SFLD" id="SFLDG01067">
    <property type="entry name" value="SPASM/twitch_domain_containing"/>
    <property type="match status" value="1"/>
</dbReference>
<keyword evidence="9" id="KW-1185">Reference proteome</keyword>
<dbReference type="Pfam" id="PF04055">
    <property type="entry name" value="Radical_SAM"/>
    <property type="match status" value="1"/>
</dbReference>
<dbReference type="InterPro" id="IPR017200">
    <property type="entry name" value="PqqE-like"/>
</dbReference>
<dbReference type="InterPro" id="IPR023885">
    <property type="entry name" value="4Fe4S-binding_SPASM_dom"/>
</dbReference>
<keyword evidence="5" id="KW-0408">Iron</keyword>
<evidence type="ECO:0000256" key="5">
    <source>
        <dbReference type="ARBA" id="ARBA00023004"/>
    </source>
</evidence>
<keyword evidence="4" id="KW-0479">Metal-binding</keyword>
<dbReference type="InterPro" id="IPR013785">
    <property type="entry name" value="Aldolase_TIM"/>
</dbReference>
<evidence type="ECO:0000313" key="9">
    <source>
        <dbReference type="Proteomes" id="UP000198635"/>
    </source>
</evidence>
<dbReference type="Gene3D" id="3.20.20.70">
    <property type="entry name" value="Aldolase class I"/>
    <property type="match status" value="1"/>
</dbReference>
<keyword evidence="6" id="KW-0411">Iron-sulfur</keyword>
<evidence type="ECO:0000256" key="2">
    <source>
        <dbReference type="ARBA" id="ARBA00022485"/>
    </source>
</evidence>
<dbReference type="SUPFAM" id="SSF102114">
    <property type="entry name" value="Radical SAM enzymes"/>
    <property type="match status" value="1"/>
</dbReference>
<dbReference type="NCBIfam" id="TIGR04085">
    <property type="entry name" value="rSAM_more_4Fe4S"/>
    <property type="match status" value="1"/>
</dbReference>
<evidence type="ECO:0000256" key="3">
    <source>
        <dbReference type="ARBA" id="ARBA00022691"/>
    </source>
</evidence>
<evidence type="ECO:0000256" key="6">
    <source>
        <dbReference type="ARBA" id="ARBA00023014"/>
    </source>
</evidence>
<organism evidence="8 9">
    <name type="scientific">Desulfomicrobium apsheronum</name>
    <dbReference type="NCBI Taxonomy" id="52560"/>
    <lineage>
        <taxon>Bacteria</taxon>
        <taxon>Pseudomonadati</taxon>
        <taxon>Thermodesulfobacteriota</taxon>
        <taxon>Desulfovibrionia</taxon>
        <taxon>Desulfovibrionales</taxon>
        <taxon>Desulfomicrobiaceae</taxon>
        <taxon>Desulfomicrobium</taxon>
    </lineage>
</organism>
<dbReference type="CDD" id="cd01335">
    <property type="entry name" value="Radical_SAM"/>
    <property type="match status" value="1"/>
</dbReference>
<dbReference type="PROSITE" id="PS51918">
    <property type="entry name" value="RADICAL_SAM"/>
    <property type="match status" value="1"/>
</dbReference>
<gene>
    <name evidence="8" type="ORF">SAMN04488082_11132</name>
</gene>
<dbReference type="PROSITE" id="PS01305">
    <property type="entry name" value="MOAA_NIFB_PQQE"/>
    <property type="match status" value="1"/>
</dbReference>
<dbReference type="PANTHER" id="PTHR11228">
    <property type="entry name" value="RADICAL SAM DOMAIN PROTEIN"/>
    <property type="match status" value="1"/>
</dbReference>
<dbReference type="SFLD" id="SFLDG01386">
    <property type="entry name" value="main_SPASM_domain-containing"/>
    <property type="match status" value="1"/>
</dbReference>
<dbReference type="OrthoDB" id="9782387at2"/>
<evidence type="ECO:0000256" key="1">
    <source>
        <dbReference type="ARBA" id="ARBA00001966"/>
    </source>
</evidence>
<keyword evidence="3" id="KW-0949">S-adenosyl-L-methionine</keyword>
<dbReference type="GO" id="GO:0046872">
    <property type="term" value="F:metal ion binding"/>
    <property type="evidence" value="ECO:0007669"/>
    <property type="project" value="UniProtKB-KW"/>
</dbReference>
<dbReference type="EMBL" id="FORX01000011">
    <property type="protein sequence ID" value="SFJ98388.1"/>
    <property type="molecule type" value="Genomic_DNA"/>
</dbReference>
<dbReference type="AlphaFoldDB" id="A0A1I3VSK9"/>
<dbReference type="InterPro" id="IPR050377">
    <property type="entry name" value="Radical_SAM_PqqE_MftC-like"/>
</dbReference>
<dbReference type="SFLD" id="SFLDS00029">
    <property type="entry name" value="Radical_SAM"/>
    <property type="match status" value="1"/>
</dbReference>
<comment type="cofactor">
    <cofactor evidence="1">
        <name>[4Fe-4S] cluster</name>
        <dbReference type="ChEBI" id="CHEBI:49883"/>
    </cofactor>
</comment>
<dbReference type="PANTHER" id="PTHR11228:SF34">
    <property type="entry name" value="TUNGSTEN-CONTAINING ALDEHYDE FERREDOXIN OXIDOREDUCTASE COFACTOR MODIFYING PROTEIN"/>
    <property type="match status" value="1"/>
</dbReference>
<accession>A0A1I3VSK9</accession>
<keyword evidence="2" id="KW-0004">4Fe-4S</keyword>
<proteinExistence type="predicted"/>
<evidence type="ECO:0000259" key="7">
    <source>
        <dbReference type="PROSITE" id="PS51918"/>
    </source>
</evidence>
<evidence type="ECO:0000313" key="8">
    <source>
        <dbReference type="EMBL" id="SFJ98388.1"/>
    </source>
</evidence>
<dbReference type="Proteomes" id="UP000198635">
    <property type="component" value="Unassembled WGS sequence"/>
</dbReference>
<dbReference type="InterPro" id="IPR007197">
    <property type="entry name" value="rSAM"/>
</dbReference>
<dbReference type="GO" id="GO:0051539">
    <property type="term" value="F:4 iron, 4 sulfur cluster binding"/>
    <property type="evidence" value="ECO:0007669"/>
    <property type="project" value="UniProtKB-KW"/>
</dbReference>
<dbReference type="PIRSF" id="PIRSF037420">
    <property type="entry name" value="PQQ_syn_pqqE"/>
    <property type="match status" value="1"/>
</dbReference>
<reference evidence="9" key="1">
    <citation type="submission" date="2016-10" db="EMBL/GenBank/DDBJ databases">
        <authorList>
            <person name="Varghese N."/>
            <person name="Submissions S."/>
        </authorList>
    </citation>
    <scope>NUCLEOTIDE SEQUENCE [LARGE SCALE GENOMIC DNA]</scope>
    <source>
        <strain evidence="9">DSM 5918</strain>
    </source>
</reference>
<dbReference type="InterPro" id="IPR058240">
    <property type="entry name" value="rSAM_sf"/>
</dbReference>
<dbReference type="Pfam" id="PF13186">
    <property type="entry name" value="SPASM"/>
    <property type="match status" value="1"/>
</dbReference>
<dbReference type="RefSeq" id="WP_092375524.1">
    <property type="nucleotide sequence ID" value="NZ_FORX01000011.1"/>
</dbReference>
<evidence type="ECO:0000256" key="4">
    <source>
        <dbReference type="ARBA" id="ARBA00022723"/>
    </source>
</evidence>
<sequence>MTRLRWGASFSQEEIENCKNENGLLSMELELSRECNLRCIYCYAESGDPITDELSYEEILSAIDQAVELGAQKIVVLGGGEPLCYPGIFDVLNYIHAKNVEIELFTNGMLITKDAAQTFIRLGVKPVIKMNSFRPEVQDILAGQKGAFTAIRNGLTLLMEAGYPTKDLPLGAQTVICRHNLEELPAMWIWLRERGIIPYFEMLTLQGRAKRHPDLELSPEELERIFETLADIDAKKFGNFWEPHPSVAAFCCDRHEYSCTVSVTGDIYPCPGVDIPAGNIRHAPLSEILRTSPLIHDLRNIRTNIKGTCAQCDLKAQCYGCRGMAYQATGDYLAADPLCWRNKTYHA</sequence>
<feature type="domain" description="Radical SAM core" evidence="7">
    <location>
        <begin position="21"/>
        <end position="235"/>
    </location>
</feature>
<protein>
    <submittedName>
        <fullName evidence="8">Radical SAM additional 4Fe4S-binding SPASM domain-containing protein</fullName>
    </submittedName>
</protein>